<dbReference type="RefSeq" id="WP_057426678.1">
    <property type="nucleotide sequence ID" value="NZ_LJRI01000389.1"/>
</dbReference>
<evidence type="ECO:0000313" key="1">
    <source>
        <dbReference type="EMBL" id="KPZ03768.1"/>
    </source>
</evidence>
<comment type="caution">
    <text evidence="1">The sequence shown here is derived from an EMBL/GenBank/DDBJ whole genome shotgun (WGS) entry which is preliminary data.</text>
</comment>
<protein>
    <submittedName>
        <fullName evidence="1">Uncharacterized protein</fullName>
    </submittedName>
</protein>
<evidence type="ECO:0000313" key="2">
    <source>
        <dbReference type="Proteomes" id="UP000050384"/>
    </source>
</evidence>
<name>A0A0Q0CGN4_PSESX</name>
<accession>A0A0Q0CGN4</accession>
<reference evidence="1 2" key="1">
    <citation type="submission" date="2015-09" db="EMBL/GenBank/DDBJ databases">
        <title>Genome announcement of multiple Pseudomonas syringae strains.</title>
        <authorList>
            <person name="Thakur S."/>
            <person name="Wang P.W."/>
            <person name="Gong Y."/>
            <person name="Weir B.S."/>
            <person name="Guttman D.S."/>
        </authorList>
    </citation>
    <scope>NUCLEOTIDE SEQUENCE [LARGE SCALE GENOMIC DNA]</scope>
    <source>
        <strain evidence="1 2">ICMP16929</strain>
    </source>
</reference>
<dbReference type="Pfam" id="PF18478">
    <property type="entry name" value="PIN_10"/>
    <property type="match status" value="1"/>
</dbReference>
<organism evidence="1 2">
    <name type="scientific">Pseudomonas syringae pv. spinaceae</name>
    <dbReference type="NCBI Taxonomy" id="264459"/>
    <lineage>
        <taxon>Bacteria</taxon>
        <taxon>Pseudomonadati</taxon>
        <taxon>Pseudomonadota</taxon>
        <taxon>Gammaproteobacteria</taxon>
        <taxon>Pseudomonadales</taxon>
        <taxon>Pseudomonadaceae</taxon>
        <taxon>Pseudomonas</taxon>
        <taxon>Pseudomonas syringae</taxon>
    </lineage>
</organism>
<dbReference type="InterPro" id="IPR041375">
    <property type="entry name" value="VapC45_PIN-like"/>
</dbReference>
<sequence length="146" mass="16676">MNFLIDNNLPPAIARALNELTKCEGHSVVSLRERFPANAADIDWVTHLKKEGGWAVVSQDKFSKGDAERFAFRECGLPIFCLAWQWGQMNYWNKAENLVRWWPSITEQALLVKGGAAFRVPWRFSATGKFQQLKYSPITDRAFLNG</sequence>
<proteinExistence type="predicted"/>
<gene>
    <name evidence="1" type="ORF">ALO94_00464</name>
</gene>
<dbReference type="Proteomes" id="UP000050384">
    <property type="component" value="Unassembled WGS sequence"/>
</dbReference>
<dbReference type="PATRIC" id="fig|264459.3.peg.803"/>
<dbReference type="AlphaFoldDB" id="A0A0Q0CGN4"/>
<dbReference type="EMBL" id="LJRI01000389">
    <property type="protein sequence ID" value="KPZ03768.1"/>
    <property type="molecule type" value="Genomic_DNA"/>
</dbReference>